<evidence type="ECO:0000313" key="2">
    <source>
        <dbReference type="Proteomes" id="UP000887159"/>
    </source>
</evidence>
<comment type="caution">
    <text evidence="1">The sequence shown here is derived from an EMBL/GenBank/DDBJ whole genome shotgun (WGS) entry which is preliminary data.</text>
</comment>
<proteinExistence type="predicted"/>
<dbReference type="EMBL" id="BMAU01021171">
    <property type="protein sequence ID" value="GFX93015.1"/>
    <property type="molecule type" value="Genomic_DNA"/>
</dbReference>
<keyword evidence="2" id="KW-1185">Reference proteome</keyword>
<dbReference type="AlphaFoldDB" id="A0A8X6RMB2"/>
<protein>
    <submittedName>
        <fullName evidence="1">Uncharacterized protein</fullName>
    </submittedName>
</protein>
<dbReference type="Proteomes" id="UP000887159">
    <property type="component" value="Unassembled WGS sequence"/>
</dbReference>
<accession>A0A8X6RMB2</accession>
<reference evidence="1" key="1">
    <citation type="submission" date="2020-08" db="EMBL/GenBank/DDBJ databases">
        <title>Multicomponent nature underlies the extraordinary mechanical properties of spider dragline silk.</title>
        <authorList>
            <person name="Kono N."/>
            <person name="Nakamura H."/>
            <person name="Mori M."/>
            <person name="Yoshida Y."/>
            <person name="Ohtoshi R."/>
            <person name="Malay A.D."/>
            <person name="Moran D.A.P."/>
            <person name="Tomita M."/>
            <person name="Numata K."/>
            <person name="Arakawa K."/>
        </authorList>
    </citation>
    <scope>NUCLEOTIDE SEQUENCE</scope>
</reference>
<evidence type="ECO:0000313" key="1">
    <source>
        <dbReference type="EMBL" id="GFX93015.1"/>
    </source>
</evidence>
<name>A0A8X6RMB2_TRICX</name>
<sequence length="85" mass="9177">MAFNGTDGLAASIRNHSSSTVLTSMVMSPSLGKHGADVFYWREIRFVVDHTIQHAPVCDAASRVAASMVSQLRVNPAANVIEMFV</sequence>
<organism evidence="1 2">
    <name type="scientific">Trichonephila clavipes</name>
    <name type="common">Golden silk orbweaver</name>
    <name type="synonym">Nephila clavipes</name>
    <dbReference type="NCBI Taxonomy" id="2585209"/>
    <lineage>
        <taxon>Eukaryota</taxon>
        <taxon>Metazoa</taxon>
        <taxon>Ecdysozoa</taxon>
        <taxon>Arthropoda</taxon>
        <taxon>Chelicerata</taxon>
        <taxon>Arachnida</taxon>
        <taxon>Araneae</taxon>
        <taxon>Araneomorphae</taxon>
        <taxon>Entelegynae</taxon>
        <taxon>Araneoidea</taxon>
        <taxon>Nephilidae</taxon>
        <taxon>Trichonephila</taxon>
    </lineage>
</organism>
<gene>
    <name evidence="1" type="ORF">TNCV_139591</name>
</gene>